<name>A0A2M6WC10_9BACT</name>
<feature type="domain" description="Pyruvate kinase C-terminal" evidence="17">
    <location>
        <begin position="361"/>
        <end position="473"/>
    </location>
</feature>
<evidence type="ECO:0000256" key="15">
    <source>
        <dbReference type="RuleBase" id="RU000504"/>
    </source>
</evidence>
<organism evidence="18 19">
    <name type="scientific">Candidatus Komeilibacteria bacterium CG10_big_fil_rev_8_21_14_0_10_41_13</name>
    <dbReference type="NCBI Taxonomy" id="1974476"/>
    <lineage>
        <taxon>Bacteria</taxon>
        <taxon>Candidatus Komeiliibacteriota</taxon>
    </lineage>
</organism>
<proteinExistence type="inferred from homology"/>
<evidence type="ECO:0000259" key="17">
    <source>
        <dbReference type="Pfam" id="PF02887"/>
    </source>
</evidence>
<feature type="domain" description="Pyruvate kinase barrel" evidence="16">
    <location>
        <begin position="1"/>
        <end position="328"/>
    </location>
</feature>
<evidence type="ECO:0000256" key="1">
    <source>
        <dbReference type="ARBA" id="ARBA00001946"/>
    </source>
</evidence>
<dbReference type="InterPro" id="IPR036918">
    <property type="entry name" value="Pyrv_Knase_C_sf"/>
</dbReference>
<dbReference type="Gene3D" id="3.20.20.60">
    <property type="entry name" value="Phosphoenolpyruvate-binding domains"/>
    <property type="match status" value="1"/>
</dbReference>
<evidence type="ECO:0000256" key="12">
    <source>
        <dbReference type="ARBA" id="ARBA00023152"/>
    </source>
</evidence>
<dbReference type="Pfam" id="PF02887">
    <property type="entry name" value="PK_C"/>
    <property type="match status" value="1"/>
</dbReference>
<evidence type="ECO:0000256" key="8">
    <source>
        <dbReference type="ARBA" id="ARBA00022741"/>
    </source>
</evidence>
<dbReference type="GO" id="GO:0000287">
    <property type="term" value="F:magnesium ion binding"/>
    <property type="evidence" value="ECO:0007669"/>
    <property type="project" value="UniProtKB-UniRule"/>
</dbReference>
<keyword evidence="6 15" id="KW-0808">Transferase</keyword>
<keyword evidence="9 15" id="KW-0418">Kinase</keyword>
<dbReference type="PROSITE" id="PS00110">
    <property type="entry name" value="PYRUVATE_KINASE"/>
    <property type="match status" value="1"/>
</dbReference>
<dbReference type="InterPro" id="IPR015795">
    <property type="entry name" value="Pyrv_Knase_C"/>
</dbReference>
<keyword evidence="7" id="KW-0479">Metal-binding</keyword>
<dbReference type="AlphaFoldDB" id="A0A2M6WC10"/>
<evidence type="ECO:0000313" key="18">
    <source>
        <dbReference type="EMBL" id="PIT90333.1"/>
    </source>
</evidence>
<dbReference type="GO" id="GO:0016301">
    <property type="term" value="F:kinase activity"/>
    <property type="evidence" value="ECO:0007669"/>
    <property type="project" value="UniProtKB-KW"/>
</dbReference>
<dbReference type="InterPro" id="IPR015793">
    <property type="entry name" value="Pyrv_Knase_brl"/>
</dbReference>
<comment type="pathway">
    <text evidence="3 15">Carbohydrate degradation; glycolysis; pyruvate from D-glyceraldehyde 3-phosphate: step 5/5.</text>
</comment>
<dbReference type="InterPro" id="IPR015806">
    <property type="entry name" value="Pyrv_Knase_insert_dom_sf"/>
</dbReference>
<keyword evidence="11 15" id="KW-0460">Magnesium</keyword>
<evidence type="ECO:0000256" key="6">
    <source>
        <dbReference type="ARBA" id="ARBA00022679"/>
    </source>
</evidence>
<evidence type="ECO:0000256" key="7">
    <source>
        <dbReference type="ARBA" id="ARBA00022723"/>
    </source>
</evidence>
<dbReference type="GO" id="GO:0005524">
    <property type="term" value="F:ATP binding"/>
    <property type="evidence" value="ECO:0007669"/>
    <property type="project" value="UniProtKB-KW"/>
</dbReference>
<dbReference type="NCBIfam" id="NF004491">
    <property type="entry name" value="PRK05826.1"/>
    <property type="match status" value="1"/>
</dbReference>
<dbReference type="InterPro" id="IPR040442">
    <property type="entry name" value="Pyrv_kinase-like_dom_sf"/>
</dbReference>
<dbReference type="Pfam" id="PF00224">
    <property type="entry name" value="PK"/>
    <property type="match status" value="1"/>
</dbReference>
<dbReference type="SUPFAM" id="SSF52935">
    <property type="entry name" value="PK C-terminal domain-like"/>
    <property type="match status" value="1"/>
</dbReference>
<protein>
    <recommendedName>
        <fullName evidence="5 14">Pyruvate kinase</fullName>
        <ecNumber evidence="5 14">2.7.1.40</ecNumber>
    </recommendedName>
</protein>
<evidence type="ECO:0000256" key="2">
    <source>
        <dbReference type="ARBA" id="ARBA00001958"/>
    </source>
</evidence>
<dbReference type="NCBIfam" id="NF004978">
    <property type="entry name" value="PRK06354.1"/>
    <property type="match status" value="1"/>
</dbReference>
<dbReference type="SUPFAM" id="SSF51621">
    <property type="entry name" value="Phosphoenolpyruvate/pyruvate domain"/>
    <property type="match status" value="1"/>
</dbReference>
<dbReference type="GO" id="GO:0030955">
    <property type="term" value="F:potassium ion binding"/>
    <property type="evidence" value="ECO:0007669"/>
    <property type="project" value="UniProtKB-UniRule"/>
</dbReference>
<gene>
    <name evidence="18" type="primary">pyk</name>
    <name evidence="18" type="ORF">COU22_02765</name>
</gene>
<comment type="similarity">
    <text evidence="4 15">Belongs to the pyruvate kinase family.</text>
</comment>
<dbReference type="GO" id="GO:0004743">
    <property type="term" value="F:pyruvate kinase activity"/>
    <property type="evidence" value="ECO:0007669"/>
    <property type="project" value="UniProtKB-UniRule"/>
</dbReference>
<comment type="caution">
    <text evidence="18">The sequence shown here is derived from an EMBL/GenBank/DDBJ whole genome shotgun (WGS) entry which is preliminary data.</text>
</comment>
<dbReference type="EMBL" id="PFBO01000098">
    <property type="protein sequence ID" value="PIT90333.1"/>
    <property type="molecule type" value="Genomic_DNA"/>
</dbReference>
<evidence type="ECO:0000256" key="4">
    <source>
        <dbReference type="ARBA" id="ARBA00008663"/>
    </source>
</evidence>
<dbReference type="FunFam" id="3.20.20.60:FF:000025">
    <property type="entry name" value="Pyruvate kinase"/>
    <property type="match status" value="1"/>
</dbReference>
<evidence type="ECO:0000256" key="9">
    <source>
        <dbReference type="ARBA" id="ARBA00022777"/>
    </source>
</evidence>
<keyword evidence="12 15" id="KW-0324">Glycolysis</keyword>
<evidence type="ECO:0000256" key="3">
    <source>
        <dbReference type="ARBA" id="ARBA00004997"/>
    </source>
</evidence>
<reference evidence="19" key="1">
    <citation type="submission" date="2017-09" db="EMBL/GenBank/DDBJ databases">
        <title>Depth-based differentiation of microbial function through sediment-hosted aquifers and enrichment of novel symbionts in the deep terrestrial subsurface.</title>
        <authorList>
            <person name="Probst A.J."/>
            <person name="Ladd B."/>
            <person name="Jarett J.K."/>
            <person name="Geller-Mcgrath D.E."/>
            <person name="Sieber C.M.K."/>
            <person name="Emerson J.B."/>
            <person name="Anantharaman K."/>
            <person name="Thomas B.C."/>
            <person name="Malmstrom R."/>
            <person name="Stieglmeier M."/>
            <person name="Klingl A."/>
            <person name="Woyke T."/>
            <person name="Ryan C.M."/>
            <person name="Banfield J.F."/>
        </authorList>
    </citation>
    <scope>NUCLEOTIDE SEQUENCE [LARGE SCALE GENOMIC DNA]</scope>
</reference>
<accession>A0A2M6WC10</accession>
<dbReference type="SUPFAM" id="SSF50800">
    <property type="entry name" value="PK beta-barrel domain-like"/>
    <property type="match status" value="1"/>
</dbReference>
<dbReference type="InterPro" id="IPR018209">
    <property type="entry name" value="Pyrv_Knase_AS"/>
</dbReference>
<keyword evidence="10" id="KW-0067">ATP-binding</keyword>
<sequence>MKRTKIVATIGPACDSQAVLTKMIKAGVNVARFNFSHGTYASNKKAVSSLRAVAKSLNQSVGIIQDLQGPRIRVGEIAKDGLDLKKGEIVVLVEDDLKKKIKSDKKIVPIQFIKPSQILKAKNKVLLLDGLIELRVTKVNANHVEAKVFKGGIIYTYKGVNIPEIDLGLPVITDKDIKDLEFGLKLGVDYVALSFVGSAGDLKDLKKLIKKFDKNSEVQVLAKIERGQAVKNIKSIIKEADAIMVARGDLGIELPEVKVPIIQKEMIKMCLEQGKPVIVATQMLDSMIRNPKPTRAEVSDVANAVIDHADSVMLSGETAFGKYPVESVKMMNQIILETEKSIYDDMPPGYFLEKKLSVTKAISESVFELVKDTKARAIVAATNSGYTARMIARYRPETRIIVLVNKQEIAHQLSLVWGIYPEMMPVCKSLDELVEKSVALVKKQKLVIKGHQIIIVTGQPVGLSKNMNLVKIHTV</sequence>
<dbReference type="PRINTS" id="PR01050">
    <property type="entry name" value="PYRUVTKNASE"/>
</dbReference>
<dbReference type="InterPro" id="IPR001697">
    <property type="entry name" value="Pyr_Knase"/>
</dbReference>
<dbReference type="InterPro" id="IPR011037">
    <property type="entry name" value="Pyrv_Knase-like_insert_dom_sf"/>
</dbReference>
<dbReference type="NCBIfam" id="TIGR01064">
    <property type="entry name" value="pyruv_kin"/>
    <property type="match status" value="1"/>
</dbReference>
<dbReference type="PANTHER" id="PTHR11817">
    <property type="entry name" value="PYRUVATE KINASE"/>
    <property type="match status" value="1"/>
</dbReference>
<evidence type="ECO:0000256" key="11">
    <source>
        <dbReference type="ARBA" id="ARBA00022842"/>
    </source>
</evidence>
<dbReference type="InterPro" id="IPR015813">
    <property type="entry name" value="Pyrv/PenolPyrv_kinase-like_dom"/>
</dbReference>
<evidence type="ECO:0000259" key="16">
    <source>
        <dbReference type="Pfam" id="PF00224"/>
    </source>
</evidence>
<evidence type="ECO:0000256" key="14">
    <source>
        <dbReference type="NCBIfam" id="TIGR01064"/>
    </source>
</evidence>
<dbReference type="Proteomes" id="UP000230543">
    <property type="component" value="Unassembled WGS sequence"/>
</dbReference>
<evidence type="ECO:0000256" key="13">
    <source>
        <dbReference type="ARBA" id="ARBA00023317"/>
    </source>
</evidence>
<keyword evidence="8" id="KW-0547">Nucleotide-binding</keyword>
<dbReference type="EC" id="2.7.1.40" evidence="5 14"/>
<dbReference type="Gene3D" id="2.40.33.10">
    <property type="entry name" value="PK beta-barrel domain-like"/>
    <property type="match status" value="1"/>
</dbReference>
<evidence type="ECO:0000256" key="10">
    <source>
        <dbReference type="ARBA" id="ARBA00022840"/>
    </source>
</evidence>
<evidence type="ECO:0000256" key="5">
    <source>
        <dbReference type="ARBA" id="ARBA00012142"/>
    </source>
</evidence>
<dbReference type="Gene3D" id="3.40.1380.20">
    <property type="entry name" value="Pyruvate kinase, C-terminal domain"/>
    <property type="match status" value="1"/>
</dbReference>
<comment type="cofactor">
    <cofactor evidence="2">
        <name>K(+)</name>
        <dbReference type="ChEBI" id="CHEBI:29103"/>
    </cofactor>
</comment>
<comment type="catalytic activity">
    <reaction evidence="15">
        <text>pyruvate + ATP = phosphoenolpyruvate + ADP + H(+)</text>
        <dbReference type="Rhea" id="RHEA:18157"/>
        <dbReference type="ChEBI" id="CHEBI:15361"/>
        <dbReference type="ChEBI" id="CHEBI:15378"/>
        <dbReference type="ChEBI" id="CHEBI:30616"/>
        <dbReference type="ChEBI" id="CHEBI:58702"/>
        <dbReference type="ChEBI" id="CHEBI:456216"/>
        <dbReference type="EC" id="2.7.1.40"/>
    </reaction>
</comment>
<keyword evidence="13 18" id="KW-0670">Pyruvate</keyword>
<dbReference type="UniPathway" id="UPA00109">
    <property type="reaction ID" value="UER00188"/>
</dbReference>
<comment type="cofactor">
    <cofactor evidence="1">
        <name>Mg(2+)</name>
        <dbReference type="ChEBI" id="CHEBI:18420"/>
    </cofactor>
</comment>
<evidence type="ECO:0000313" key="19">
    <source>
        <dbReference type="Proteomes" id="UP000230543"/>
    </source>
</evidence>